<evidence type="ECO:0000256" key="9">
    <source>
        <dbReference type="RuleBase" id="RU369079"/>
    </source>
</evidence>
<dbReference type="GO" id="GO:0005886">
    <property type="term" value="C:plasma membrane"/>
    <property type="evidence" value="ECO:0007669"/>
    <property type="project" value="UniProtKB-SubCell"/>
</dbReference>
<dbReference type="InterPro" id="IPR007387">
    <property type="entry name" value="TRAP_DctQ"/>
</dbReference>
<comment type="subunit">
    <text evidence="9">The complex comprises the extracytoplasmic solute receptor protein and the two transmembrane proteins.</text>
</comment>
<feature type="transmembrane region" description="Helical" evidence="9">
    <location>
        <begin position="49"/>
        <end position="71"/>
    </location>
</feature>
<comment type="similarity">
    <text evidence="8 9">Belongs to the TRAP transporter small permease family.</text>
</comment>
<keyword evidence="7 9" id="KW-0472">Membrane</keyword>
<sequence>MRGGIGVQRNMVRIVTLVERSGLYLAMFLAFLMALHVSAEIIARRFFHYPIPGTIEIVSYFYMVAVSFLPLGYAQAANEHVSADAFVSVIPRRLRPYTDWLGKALSVIVCLVLLWATTEMAIQQTRLGEAVQSSYFDIPVWWTRWLVPLGLLSMVLVMLAQMFIPKAMPSRHEPQPDL</sequence>
<proteinExistence type="inferred from homology"/>
<evidence type="ECO:0000256" key="2">
    <source>
        <dbReference type="ARBA" id="ARBA00022448"/>
    </source>
</evidence>
<evidence type="ECO:0000256" key="1">
    <source>
        <dbReference type="ARBA" id="ARBA00004429"/>
    </source>
</evidence>
<evidence type="ECO:0000256" key="4">
    <source>
        <dbReference type="ARBA" id="ARBA00022519"/>
    </source>
</evidence>
<keyword evidence="6 9" id="KW-1133">Transmembrane helix</keyword>
<dbReference type="PANTHER" id="PTHR35011">
    <property type="entry name" value="2,3-DIKETO-L-GULONATE TRAP TRANSPORTER SMALL PERMEASE PROTEIN YIAM"/>
    <property type="match status" value="1"/>
</dbReference>
<feature type="transmembrane region" description="Helical" evidence="9">
    <location>
        <begin position="142"/>
        <end position="164"/>
    </location>
</feature>
<evidence type="ECO:0000313" key="12">
    <source>
        <dbReference type="Proteomes" id="UP000322080"/>
    </source>
</evidence>
<feature type="transmembrane region" description="Helical" evidence="9">
    <location>
        <begin position="100"/>
        <end position="122"/>
    </location>
</feature>
<evidence type="ECO:0000256" key="5">
    <source>
        <dbReference type="ARBA" id="ARBA00022692"/>
    </source>
</evidence>
<comment type="function">
    <text evidence="9">Part of the tripartite ATP-independent periplasmic (TRAP) transport system.</text>
</comment>
<keyword evidence="12" id="KW-1185">Reference proteome</keyword>
<dbReference type="AlphaFoldDB" id="A0A5D0RL13"/>
<dbReference type="InterPro" id="IPR055348">
    <property type="entry name" value="DctQ"/>
</dbReference>
<dbReference type="Pfam" id="PF04290">
    <property type="entry name" value="DctQ"/>
    <property type="match status" value="1"/>
</dbReference>
<comment type="caution">
    <text evidence="11">The sequence shown here is derived from an EMBL/GenBank/DDBJ whole genome shotgun (WGS) entry which is preliminary data.</text>
</comment>
<name>A0A5D0RL13_9RHOB</name>
<keyword evidence="5 9" id="KW-0812">Transmembrane</keyword>
<feature type="domain" description="Tripartite ATP-independent periplasmic transporters DctQ component" evidence="10">
    <location>
        <begin position="33"/>
        <end position="163"/>
    </location>
</feature>
<reference evidence="11 12" key="1">
    <citation type="submission" date="2019-08" db="EMBL/GenBank/DDBJ databases">
        <title>Identification of a novel species of the genus Boseongicola.</title>
        <authorList>
            <person name="Zhang X.-Q."/>
        </authorList>
    </citation>
    <scope>NUCLEOTIDE SEQUENCE [LARGE SCALE GENOMIC DNA]</scope>
    <source>
        <strain evidence="11 12">HY14</strain>
    </source>
</reference>
<evidence type="ECO:0000256" key="3">
    <source>
        <dbReference type="ARBA" id="ARBA00022475"/>
    </source>
</evidence>
<keyword evidence="4 9" id="KW-0997">Cell inner membrane</keyword>
<dbReference type="GO" id="GO:0022857">
    <property type="term" value="F:transmembrane transporter activity"/>
    <property type="evidence" value="ECO:0007669"/>
    <property type="project" value="UniProtKB-UniRule"/>
</dbReference>
<keyword evidence="2 9" id="KW-0813">Transport</keyword>
<evidence type="ECO:0000313" key="11">
    <source>
        <dbReference type="EMBL" id="TYB82307.1"/>
    </source>
</evidence>
<dbReference type="Proteomes" id="UP000322080">
    <property type="component" value="Unassembled WGS sequence"/>
</dbReference>
<organism evidence="11 12">
    <name type="scientific">Maritimibacter fusiformis</name>
    <dbReference type="NCBI Taxonomy" id="2603819"/>
    <lineage>
        <taxon>Bacteria</taxon>
        <taxon>Pseudomonadati</taxon>
        <taxon>Pseudomonadota</taxon>
        <taxon>Alphaproteobacteria</taxon>
        <taxon>Rhodobacterales</taxon>
        <taxon>Roseobacteraceae</taxon>
        <taxon>Maritimibacter</taxon>
    </lineage>
</organism>
<protein>
    <recommendedName>
        <fullName evidence="9">TRAP transporter small permease protein</fullName>
    </recommendedName>
</protein>
<keyword evidence="3" id="KW-1003">Cell membrane</keyword>
<dbReference type="EMBL" id="VSIY01000004">
    <property type="protein sequence ID" value="TYB82307.1"/>
    <property type="molecule type" value="Genomic_DNA"/>
</dbReference>
<evidence type="ECO:0000256" key="8">
    <source>
        <dbReference type="ARBA" id="ARBA00038436"/>
    </source>
</evidence>
<evidence type="ECO:0000256" key="6">
    <source>
        <dbReference type="ARBA" id="ARBA00022989"/>
    </source>
</evidence>
<feature type="transmembrane region" description="Helical" evidence="9">
    <location>
        <begin position="21"/>
        <end position="43"/>
    </location>
</feature>
<evidence type="ECO:0000256" key="7">
    <source>
        <dbReference type="ARBA" id="ARBA00023136"/>
    </source>
</evidence>
<accession>A0A5D0RL13</accession>
<evidence type="ECO:0000259" key="10">
    <source>
        <dbReference type="Pfam" id="PF04290"/>
    </source>
</evidence>
<comment type="subcellular location">
    <subcellularLocation>
        <location evidence="1 9">Cell inner membrane</location>
        <topology evidence="1 9">Multi-pass membrane protein</topology>
    </subcellularLocation>
</comment>
<gene>
    <name evidence="11" type="ORF">FVF75_06185</name>
</gene>